<evidence type="ECO:0000313" key="1">
    <source>
        <dbReference type="EMBL" id="ATW28172.1"/>
    </source>
</evidence>
<evidence type="ECO:0000313" key="2">
    <source>
        <dbReference type="Proteomes" id="UP000323521"/>
    </source>
</evidence>
<dbReference type="KEGG" id="fwa:DCMF_28500"/>
<name>A0A3G1L056_FORW1</name>
<accession>A0A3G1L056</accession>
<dbReference type="Proteomes" id="UP000323521">
    <property type="component" value="Chromosome"/>
</dbReference>
<dbReference type="Gene3D" id="1.10.10.1150">
    <property type="entry name" value="Coenzyme PQQ synthesis protein D (PqqD)"/>
    <property type="match status" value="1"/>
</dbReference>
<dbReference type="EMBL" id="CP017634">
    <property type="protein sequence ID" value="ATW28172.1"/>
    <property type="molecule type" value="Genomic_DNA"/>
</dbReference>
<sequence>MNQPFKIQLETVIIQTTGLVAADLDGEKAMMSVEKGKYYGLDATGSCIWELIAKPVTVKEVIEALMDQYDVDETTCQKDVLVFLNKMVDEGLVSIV</sequence>
<protein>
    <submittedName>
        <fullName evidence="1">Pyrroloquinoline quinone biosynthesis protein</fullName>
    </submittedName>
</protein>
<dbReference type="Pfam" id="PF05402">
    <property type="entry name" value="PqqD"/>
    <property type="match status" value="1"/>
</dbReference>
<reference evidence="1 2" key="1">
    <citation type="submission" date="2016-10" db="EMBL/GenBank/DDBJ databases">
        <title>Complete Genome Sequence of Peptococcaceae strain DCMF.</title>
        <authorList>
            <person name="Edwards R.J."/>
            <person name="Holland S.I."/>
            <person name="Deshpande N.P."/>
            <person name="Wong Y.K."/>
            <person name="Ertan H."/>
            <person name="Manefield M."/>
            <person name="Russell T.L."/>
            <person name="Lee M.J."/>
        </authorList>
    </citation>
    <scope>NUCLEOTIDE SEQUENCE [LARGE SCALE GENOMIC DNA]</scope>
    <source>
        <strain evidence="1 2">DCMF</strain>
    </source>
</reference>
<dbReference type="NCBIfam" id="NF033536">
    <property type="entry name" value="lasso_PqqD_Bac"/>
    <property type="match status" value="1"/>
</dbReference>
<dbReference type="OrthoDB" id="1495225at2"/>
<proteinExistence type="predicted"/>
<dbReference type="RefSeq" id="WP_148137583.1">
    <property type="nucleotide sequence ID" value="NZ_CP017634.1"/>
</dbReference>
<gene>
    <name evidence="1" type="ORF">DCMF_28500</name>
</gene>
<dbReference type="InterPro" id="IPR008792">
    <property type="entry name" value="PQQD"/>
</dbReference>
<dbReference type="InterPro" id="IPR041881">
    <property type="entry name" value="PqqD_sf"/>
</dbReference>
<dbReference type="AlphaFoldDB" id="A0A3G1L056"/>
<keyword evidence="2" id="KW-1185">Reference proteome</keyword>
<organism evidence="1 2">
    <name type="scientific">Formimonas warabiya</name>
    <dbReference type="NCBI Taxonomy" id="1761012"/>
    <lineage>
        <taxon>Bacteria</taxon>
        <taxon>Bacillati</taxon>
        <taxon>Bacillota</taxon>
        <taxon>Clostridia</taxon>
        <taxon>Eubacteriales</taxon>
        <taxon>Peptococcaceae</taxon>
        <taxon>Candidatus Formimonas</taxon>
    </lineage>
</organism>